<evidence type="ECO:0000313" key="2">
    <source>
        <dbReference type="Proteomes" id="UP000051952"/>
    </source>
</evidence>
<dbReference type="OrthoDB" id="269386at2759"/>
<accession>A0A0S4IKU3</accession>
<keyword evidence="2" id="KW-1185">Reference proteome</keyword>
<evidence type="ECO:0000313" key="1">
    <source>
        <dbReference type="EMBL" id="CUF14530.1"/>
    </source>
</evidence>
<organism evidence="1 2">
    <name type="scientific">Bodo saltans</name>
    <name type="common">Flagellated protozoan</name>
    <dbReference type="NCBI Taxonomy" id="75058"/>
    <lineage>
        <taxon>Eukaryota</taxon>
        <taxon>Discoba</taxon>
        <taxon>Euglenozoa</taxon>
        <taxon>Kinetoplastea</taxon>
        <taxon>Metakinetoplastina</taxon>
        <taxon>Eubodonida</taxon>
        <taxon>Bodonidae</taxon>
        <taxon>Bodo</taxon>
    </lineage>
</organism>
<dbReference type="Proteomes" id="UP000051952">
    <property type="component" value="Unassembled WGS sequence"/>
</dbReference>
<name>A0A0S4IKU3_BODSA</name>
<proteinExistence type="predicted"/>
<dbReference type="AlphaFoldDB" id="A0A0S4IKU3"/>
<protein>
    <submittedName>
        <fullName evidence="1">Uncharacterized protein</fullName>
    </submittedName>
</protein>
<gene>
    <name evidence="1" type="ORF">BSAL_59570</name>
</gene>
<dbReference type="EMBL" id="CYKH01000248">
    <property type="protein sequence ID" value="CUF14530.1"/>
    <property type="molecule type" value="Genomic_DNA"/>
</dbReference>
<reference evidence="2" key="1">
    <citation type="submission" date="2015-09" db="EMBL/GenBank/DDBJ databases">
        <authorList>
            <consortium name="Pathogen Informatics"/>
        </authorList>
    </citation>
    <scope>NUCLEOTIDE SEQUENCE [LARGE SCALE GENOMIC DNA]</scope>
    <source>
        <strain evidence="2">Lake Konstanz</strain>
    </source>
</reference>
<sequence length="147" mass="16652">MPKNHQLTGTVGMHSLIKTACGRTFDMNHYQEMLQACCDHQWVNAIQRSLLEDSEYLDMLATEGGAALTLQQLTDGVQHENEFIEKLKVMLKEDRRVALSLCALQDSYLRIRNRRDKQETMSAANGPSGIASTMKQQRLAFGQVPQR</sequence>
<dbReference type="VEuPathDB" id="TriTrypDB:BSAL_59570"/>